<dbReference type="Gene3D" id="3.20.20.70">
    <property type="entry name" value="Aldolase class I"/>
    <property type="match status" value="1"/>
</dbReference>
<reference evidence="11" key="1">
    <citation type="submission" date="2020-05" db="EMBL/GenBank/DDBJ databases">
        <title>Phylogenomic resolution of chytrid fungi.</title>
        <authorList>
            <person name="Stajich J.E."/>
            <person name="Amses K."/>
            <person name="Simmons R."/>
            <person name="Seto K."/>
            <person name="Myers J."/>
            <person name="Bonds A."/>
            <person name="Quandt C.A."/>
            <person name="Barry K."/>
            <person name="Liu P."/>
            <person name="Grigoriev I."/>
            <person name="Longcore J.E."/>
            <person name="James T.Y."/>
        </authorList>
    </citation>
    <scope>NUCLEOTIDE SEQUENCE</scope>
    <source>
        <strain evidence="11">JEL0318</strain>
    </source>
</reference>
<feature type="compositionally biased region" description="Polar residues" evidence="9">
    <location>
        <begin position="286"/>
        <end position="300"/>
    </location>
</feature>
<dbReference type="Gene3D" id="3.30.70.640">
    <property type="entry name" value="Molybdopterin cofactor biosynthesis C (MoaC) domain"/>
    <property type="match status" value="1"/>
</dbReference>
<evidence type="ECO:0000256" key="7">
    <source>
        <dbReference type="ARBA" id="ARBA00023134"/>
    </source>
</evidence>
<dbReference type="GO" id="GO:0061798">
    <property type="term" value="F:GTP 3',8'-cyclase activity"/>
    <property type="evidence" value="ECO:0007669"/>
    <property type="project" value="TreeGrafter"/>
</dbReference>
<dbReference type="InterPro" id="IPR013483">
    <property type="entry name" value="MoaA"/>
</dbReference>
<dbReference type="AlphaFoldDB" id="A0AAD5S9V1"/>
<evidence type="ECO:0000256" key="6">
    <source>
        <dbReference type="ARBA" id="ARBA00023014"/>
    </source>
</evidence>
<dbReference type="Proteomes" id="UP001212841">
    <property type="component" value="Unassembled WGS sequence"/>
</dbReference>
<dbReference type="Pfam" id="PF01967">
    <property type="entry name" value="MoaC"/>
    <property type="match status" value="1"/>
</dbReference>
<dbReference type="PROSITE" id="PS51918">
    <property type="entry name" value="RADICAL_SAM"/>
    <property type="match status" value="1"/>
</dbReference>
<gene>
    <name evidence="11" type="ORF">HK097_009968</name>
</gene>
<organism evidence="11 12">
    <name type="scientific">Rhizophlyctis rosea</name>
    <dbReference type="NCBI Taxonomy" id="64517"/>
    <lineage>
        <taxon>Eukaryota</taxon>
        <taxon>Fungi</taxon>
        <taxon>Fungi incertae sedis</taxon>
        <taxon>Chytridiomycota</taxon>
        <taxon>Chytridiomycota incertae sedis</taxon>
        <taxon>Chytridiomycetes</taxon>
        <taxon>Rhizophlyctidales</taxon>
        <taxon>Rhizophlyctidaceae</taxon>
        <taxon>Rhizophlyctis</taxon>
    </lineage>
</organism>
<dbReference type="GO" id="GO:0051539">
    <property type="term" value="F:4 iron, 4 sulfur cluster binding"/>
    <property type="evidence" value="ECO:0007669"/>
    <property type="project" value="UniProtKB-KW"/>
</dbReference>
<dbReference type="InterPro" id="IPR013785">
    <property type="entry name" value="Aldolase_TIM"/>
</dbReference>
<dbReference type="InterPro" id="IPR058240">
    <property type="entry name" value="rSAM_sf"/>
</dbReference>
<dbReference type="EMBL" id="JADGJD010000701">
    <property type="protein sequence ID" value="KAJ3049042.1"/>
    <property type="molecule type" value="Genomic_DNA"/>
</dbReference>
<sequence>MPAEGVPLTPHAELLNTDEISRVARLFVESGVTKIRLTGGEPTVRKDLPEIIAGLNKLKSSGLEAIGMTSNGLALKRKLPTLRENGLDNLNISLDTLDKFKFEIMTRRRGFDAVMESIHTAVSLDFPSVKLNSVVIKGVNDMELLDFVRMTKDLPLYVRFIEYMPFGGNRWNTEKFVSYKEMLDRIRKDYPSVQKLSDDPNDTSKAYTIPGYRGRFGFITSMSDHFCGTCNRLRVLADGNMKVCLFGNKEVNLRDAIRGGASDEELMQIVGTAVQRKKKQHAGKNRTGTQLSHTDPQTGRASMVDVSAKPPTKRTATAKGRVHLGAKAFPLVKSNNMKKGDVLTVAQIAGINAAKQTGNLIPLCHPLSLSHIDVKLSLVDEDEAVDVEATVSCQGNTGVEMEALVA</sequence>
<keyword evidence="2" id="KW-0949">S-adenosyl-L-methionine</keyword>
<dbReference type="NCBIfam" id="TIGR02666">
    <property type="entry name" value="moaA"/>
    <property type="match status" value="1"/>
</dbReference>
<feature type="non-terminal residue" evidence="11">
    <location>
        <position position="406"/>
    </location>
</feature>
<evidence type="ECO:0000256" key="8">
    <source>
        <dbReference type="ARBA" id="ARBA00023150"/>
    </source>
</evidence>
<dbReference type="PANTHER" id="PTHR22960">
    <property type="entry name" value="MOLYBDOPTERIN COFACTOR SYNTHESIS PROTEIN A"/>
    <property type="match status" value="1"/>
</dbReference>
<dbReference type="SMART" id="SM00729">
    <property type="entry name" value="Elp3"/>
    <property type="match status" value="1"/>
</dbReference>
<keyword evidence="3" id="KW-0479">Metal-binding</keyword>
<feature type="region of interest" description="Disordered" evidence="9">
    <location>
        <begin position="274"/>
        <end position="315"/>
    </location>
</feature>
<evidence type="ECO:0000256" key="4">
    <source>
        <dbReference type="ARBA" id="ARBA00022741"/>
    </source>
</evidence>
<dbReference type="Pfam" id="PF04055">
    <property type="entry name" value="Radical_SAM"/>
    <property type="match status" value="1"/>
</dbReference>
<evidence type="ECO:0000259" key="10">
    <source>
        <dbReference type="PROSITE" id="PS51918"/>
    </source>
</evidence>
<dbReference type="InterPro" id="IPR006638">
    <property type="entry name" value="Elp3/MiaA/NifB-like_rSAM"/>
</dbReference>
<dbReference type="GO" id="GO:0005525">
    <property type="term" value="F:GTP binding"/>
    <property type="evidence" value="ECO:0007669"/>
    <property type="project" value="UniProtKB-KW"/>
</dbReference>
<dbReference type="SUPFAM" id="SSF102114">
    <property type="entry name" value="Radical SAM enzymes"/>
    <property type="match status" value="1"/>
</dbReference>
<evidence type="ECO:0000313" key="12">
    <source>
        <dbReference type="Proteomes" id="UP001212841"/>
    </source>
</evidence>
<feature type="domain" description="Radical SAM core" evidence="10">
    <location>
        <begin position="1"/>
        <end position="201"/>
    </location>
</feature>
<keyword evidence="12" id="KW-1185">Reference proteome</keyword>
<dbReference type="GO" id="GO:0061799">
    <property type="term" value="F:cyclic pyranopterin monophosphate synthase activity"/>
    <property type="evidence" value="ECO:0007669"/>
    <property type="project" value="TreeGrafter"/>
</dbReference>
<evidence type="ECO:0000256" key="1">
    <source>
        <dbReference type="ARBA" id="ARBA00005046"/>
    </source>
</evidence>
<name>A0AAD5S9V1_9FUNG</name>
<evidence type="ECO:0000256" key="5">
    <source>
        <dbReference type="ARBA" id="ARBA00023004"/>
    </source>
</evidence>
<evidence type="ECO:0000313" key="11">
    <source>
        <dbReference type="EMBL" id="KAJ3049042.1"/>
    </source>
</evidence>
<keyword evidence="4" id="KW-0547">Nucleotide-binding</keyword>
<keyword evidence="7" id="KW-0342">GTP-binding</keyword>
<keyword evidence="8" id="KW-0501">Molybdenum cofactor biosynthesis</keyword>
<evidence type="ECO:0000256" key="9">
    <source>
        <dbReference type="SAM" id="MobiDB-lite"/>
    </source>
</evidence>
<dbReference type="InterPro" id="IPR002820">
    <property type="entry name" value="Mopterin_CF_biosynth-C_dom"/>
</dbReference>
<dbReference type="GO" id="GO:0046872">
    <property type="term" value="F:metal ion binding"/>
    <property type="evidence" value="ECO:0007669"/>
    <property type="project" value="UniProtKB-KW"/>
</dbReference>
<comment type="caution">
    <text evidence="11">The sequence shown here is derived from an EMBL/GenBank/DDBJ whole genome shotgun (WGS) entry which is preliminary data.</text>
</comment>
<keyword evidence="5" id="KW-0408">Iron</keyword>
<evidence type="ECO:0000256" key="3">
    <source>
        <dbReference type="ARBA" id="ARBA00022723"/>
    </source>
</evidence>
<evidence type="ECO:0000256" key="2">
    <source>
        <dbReference type="ARBA" id="ARBA00022691"/>
    </source>
</evidence>
<dbReference type="Pfam" id="PF06463">
    <property type="entry name" value="Mob_synth_C"/>
    <property type="match status" value="1"/>
</dbReference>
<dbReference type="SUPFAM" id="SSF55040">
    <property type="entry name" value="Molybdenum cofactor biosynthesis protein C, MoaC"/>
    <property type="match status" value="1"/>
</dbReference>
<dbReference type="InterPro" id="IPR050105">
    <property type="entry name" value="MoCo_biosynth_MoaA/MoaC"/>
</dbReference>
<dbReference type="PANTHER" id="PTHR22960:SF0">
    <property type="entry name" value="MOLYBDENUM COFACTOR BIOSYNTHESIS PROTEIN 1"/>
    <property type="match status" value="1"/>
</dbReference>
<keyword evidence="6" id="KW-0411">Iron-sulfur</keyword>
<dbReference type="InterPro" id="IPR036522">
    <property type="entry name" value="MoaC_sf"/>
</dbReference>
<accession>A0AAD5S9V1</accession>
<protein>
    <recommendedName>
        <fullName evidence="10">Radical SAM core domain-containing protein</fullName>
    </recommendedName>
</protein>
<comment type="pathway">
    <text evidence="1">Cofactor biosynthesis; molybdopterin biosynthesis.</text>
</comment>
<dbReference type="GO" id="GO:0006777">
    <property type="term" value="P:Mo-molybdopterin cofactor biosynthetic process"/>
    <property type="evidence" value="ECO:0007669"/>
    <property type="project" value="UniProtKB-KW"/>
</dbReference>
<dbReference type="InterPro" id="IPR007197">
    <property type="entry name" value="rSAM"/>
</dbReference>
<feature type="compositionally biased region" description="Basic residues" evidence="9">
    <location>
        <begin position="275"/>
        <end position="284"/>
    </location>
</feature>
<dbReference type="CDD" id="cd01335">
    <property type="entry name" value="Radical_SAM"/>
    <property type="match status" value="1"/>
</dbReference>
<dbReference type="CDD" id="cd21117">
    <property type="entry name" value="Twitch_MoaA"/>
    <property type="match status" value="1"/>
</dbReference>
<proteinExistence type="predicted"/>
<dbReference type="InterPro" id="IPR010505">
    <property type="entry name" value="MoaA_twitch"/>
</dbReference>